<comment type="subunit">
    <text evidence="9 10">Homodimer, forms a heterotetramer with a Cas2 homodimer.</text>
</comment>
<dbReference type="GO" id="GO:0004519">
    <property type="term" value="F:endonuclease activity"/>
    <property type="evidence" value="ECO:0007669"/>
    <property type="project" value="UniProtKB-KW"/>
</dbReference>
<keyword evidence="4 10" id="KW-0378">Hydrolase</keyword>
<reference evidence="12" key="1">
    <citation type="journal article" date="2019" name="Int. J. Syst. Evol. Microbiol.">
        <title>The Global Catalogue of Microorganisms (GCM) 10K type strain sequencing project: providing services to taxonomists for standard genome sequencing and annotation.</title>
        <authorList>
            <consortium name="The Broad Institute Genomics Platform"/>
            <consortium name="The Broad Institute Genome Sequencing Center for Infectious Disease"/>
            <person name="Wu L."/>
            <person name="Ma J."/>
        </authorList>
    </citation>
    <scope>NUCLEOTIDE SEQUENCE [LARGE SCALE GENOMIC DNA]</scope>
    <source>
        <strain evidence="12">KCTC 33522</strain>
    </source>
</reference>
<accession>A0ABW5XZN3</accession>
<evidence type="ECO:0000256" key="9">
    <source>
        <dbReference type="ARBA" id="ARBA00038592"/>
    </source>
</evidence>
<evidence type="ECO:0000313" key="11">
    <source>
        <dbReference type="EMBL" id="MFD2868235.1"/>
    </source>
</evidence>
<dbReference type="CDD" id="cd09721">
    <property type="entry name" value="Cas1_I-C"/>
    <property type="match status" value="1"/>
</dbReference>
<evidence type="ECO:0000256" key="8">
    <source>
        <dbReference type="ARBA" id="ARBA00023211"/>
    </source>
</evidence>
<keyword evidence="2 10" id="KW-0479">Metal-binding</keyword>
<dbReference type="EC" id="3.1.-.-" evidence="10"/>
<keyword evidence="6 10" id="KW-0051">Antiviral defense</keyword>
<dbReference type="InterPro" id="IPR050646">
    <property type="entry name" value="Cas1"/>
</dbReference>
<evidence type="ECO:0000313" key="12">
    <source>
        <dbReference type="Proteomes" id="UP001597568"/>
    </source>
</evidence>
<evidence type="ECO:0000256" key="2">
    <source>
        <dbReference type="ARBA" id="ARBA00022723"/>
    </source>
</evidence>
<evidence type="ECO:0000256" key="7">
    <source>
        <dbReference type="ARBA" id="ARBA00023125"/>
    </source>
</evidence>
<keyword evidence="3 10" id="KW-0255">Endonuclease</keyword>
<dbReference type="HAMAP" id="MF_01470">
    <property type="entry name" value="Cas1"/>
    <property type="match status" value="1"/>
</dbReference>
<protein>
    <recommendedName>
        <fullName evidence="10">CRISPR-associated endonuclease Cas1</fullName>
        <ecNumber evidence="10">3.1.-.-</ecNumber>
    </recommendedName>
</protein>
<dbReference type="PANTHER" id="PTHR34353">
    <property type="entry name" value="CRISPR-ASSOCIATED ENDONUCLEASE CAS1 1"/>
    <property type="match status" value="1"/>
</dbReference>
<keyword evidence="5 10" id="KW-0460">Magnesium</keyword>
<feature type="binding site" evidence="10">
    <location>
        <position position="166"/>
    </location>
    <ligand>
        <name>Mn(2+)</name>
        <dbReference type="ChEBI" id="CHEBI:29035"/>
    </ligand>
</feature>
<dbReference type="Pfam" id="PF01867">
    <property type="entry name" value="Cas_Cas1"/>
    <property type="match status" value="1"/>
</dbReference>
<sequence>MKKLLNTLYVTNPDSYLSLDGDNIVILQDGERLGRLPLHNIEGICAFGRQGASPALMHRCAEDQIALSFFKPTGRFLARVTGETKGNVVLRKTQYRIAENEENSALIARNMIFAKISNQKWIIERATRDYAMRLDVEKLKGISQKLTLLMKACLDVTDLEQLRGFEGQAASYYFRVFDDLILQQKEDFLFTVRTRRPPLDFVNALLSYAYTLLAHDVQAALEGVGLDSYVGFLHRDRPGRASLALDMMEELRAVVADRFVLTLINKKMIKAPDFIKKENGAVLLTDDARKLLFKEWQSAKMQQLTHPRLKEKIVWGLVPHAQAQLLARHLRNDVEEYAPFLWK</sequence>
<evidence type="ECO:0000256" key="5">
    <source>
        <dbReference type="ARBA" id="ARBA00022842"/>
    </source>
</evidence>
<organism evidence="11 12">
    <name type="scientific">Kurthia populi</name>
    <dbReference type="NCBI Taxonomy" id="1562132"/>
    <lineage>
        <taxon>Bacteria</taxon>
        <taxon>Bacillati</taxon>
        <taxon>Bacillota</taxon>
        <taxon>Bacilli</taxon>
        <taxon>Bacillales</taxon>
        <taxon>Caryophanaceae</taxon>
        <taxon>Kurthia</taxon>
    </lineage>
</organism>
<evidence type="ECO:0000256" key="4">
    <source>
        <dbReference type="ARBA" id="ARBA00022801"/>
    </source>
</evidence>
<keyword evidence="1 10" id="KW-0540">Nuclease</keyword>
<dbReference type="InterPro" id="IPR042206">
    <property type="entry name" value="CRISPR-assoc_Cas1_C"/>
</dbReference>
<dbReference type="EMBL" id="JBHUOR010000038">
    <property type="protein sequence ID" value="MFD2868235.1"/>
    <property type="molecule type" value="Genomic_DNA"/>
</dbReference>
<comment type="caution">
    <text evidence="11">The sequence shown here is derived from an EMBL/GenBank/DDBJ whole genome shotgun (WGS) entry which is preliminary data.</text>
</comment>
<comment type="cofactor">
    <cofactor evidence="10">
        <name>Mg(2+)</name>
        <dbReference type="ChEBI" id="CHEBI:18420"/>
    </cofactor>
    <cofactor evidence="10">
        <name>Mn(2+)</name>
        <dbReference type="ChEBI" id="CHEBI:29035"/>
    </cofactor>
</comment>
<feature type="binding site" evidence="10">
    <location>
        <position position="249"/>
    </location>
    <ligand>
        <name>Mn(2+)</name>
        <dbReference type="ChEBI" id="CHEBI:29035"/>
    </ligand>
</feature>
<gene>
    <name evidence="11" type="primary">cas1c</name>
    <name evidence="10" type="synonym">cas1</name>
    <name evidence="11" type="ORF">ACFSY7_06970</name>
</gene>
<dbReference type="RefSeq" id="WP_380147352.1">
    <property type="nucleotide sequence ID" value="NZ_JBHUOR010000038.1"/>
</dbReference>
<dbReference type="Gene3D" id="1.20.120.920">
    <property type="entry name" value="CRISPR-associated endonuclease Cas1, C-terminal domain"/>
    <property type="match status" value="1"/>
</dbReference>
<name>A0ABW5XZN3_9BACL</name>
<keyword evidence="12" id="KW-1185">Reference proteome</keyword>
<comment type="similarity">
    <text evidence="10">Belongs to the CRISPR-associated endonuclease Cas1 family.</text>
</comment>
<dbReference type="NCBIfam" id="TIGR03640">
    <property type="entry name" value="cas1_DVULG"/>
    <property type="match status" value="1"/>
</dbReference>
<evidence type="ECO:0000256" key="6">
    <source>
        <dbReference type="ARBA" id="ARBA00023118"/>
    </source>
</evidence>
<keyword evidence="8 10" id="KW-0464">Manganese</keyword>
<dbReference type="InterPro" id="IPR042211">
    <property type="entry name" value="CRISPR-assoc_Cas1_N"/>
</dbReference>
<evidence type="ECO:0000256" key="1">
    <source>
        <dbReference type="ARBA" id="ARBA00022722"/>
    </source>
</evidence>
<dbReference type="InterPro" id="IPR019856">
    <property type="entry name" value="CRISPR-assoc_Cas1_DVULG"/>
</dbReference>
<dbReference type="PANTHER" id="PTHR34353:SF2">
    <property type="entry name" value="CRISPR-ASSOCIATED ENDONUCLEASE CAS1 1"/>
    <property type="match status" value="1"/>
</dbReference>
<dbReference type="Proteomes" id="UP001597568">
    <property type="component" value="Unassembled WGS sequence"/>
</dbReference>
<feature type="binding site" evidence="10">
    <location>
        <position position="234"/>
    </location>
    <ligand>
        <name>Mn(2+)</name>
        <dbReference type="ChEBI" id="CHEBI:29035"/>
    </ligand>
</feature>
<evidence type="ECO:0000256" key="3">
    <source>
        <dbReference type="ARBA" id="ARBA00022759"/>
    </source>
</evidence>
<dbReference type="NCBIfam" id="TIGR00287">
    <property type="entry name" value="cas1"/>
    <property type="match status" value="1"/>
</dbReference>
<proteinExistence type="inferred from homology"/>
<evidence type="ECO:0000256" key="10">
    <source>
        <dbReference type="HAMAP-Rule" id="MF_01470"/>
    </source>
</evidence>
<keyword evidence="7 10" id="KW-0238">DNA-binding</keyword>
<comment type="function">
    <text evidence="10">CRISPR (clustered regularly interspaced short palindromic repeat), is an adaptive immune system that provides protection against mobile genetic elements (viruses, transposable elements and conjugative plasmids). CRISPR clusters contain spacers, sequences complementary to antecedent mobile elements, and target invading nucleic acids. CRISPR clusters are transcribed and processed into CRISPR RNA (crRNA). Acts as a dsDNA endonuclease. Involved in the integration of spacer DNA into the CRISPR cassette.</text>
</comment>
<dbReference type="InterPro" id="IPR002729">
    <property type="entry name" value="CRISPR-assoc_Cas1"/>
</dbReference>
<dbReference type="Gene3D" id="3.100.10.20">
    <property type="entry name" value="CRISPR-associated endonuclease Cas1, N-terminal domain"/>
    <property type="match status" value="1"/>
</dbReference>